<dbReference type="Gene3D" id="1.20.1740.10">
    <property type="entry name" value="Amino acid/polyamine transporter I"/>
    <property type="match status" value="1"/>
</dbReference>
<dbReference type="GO" id="GO:0016020">
    <property type="term" value="C:membrane"/>
    <property type="evidence" value="ECO:0007669"/>
    <property type="project" value="UniProtKB-SubCell"/>
</dbReference>
<name>A0AAN6WU11_9PEZI</name>
<evidence type="ECO:0000256" key="5">
    <source>
        <dbReference type="ARBA" id="ARBA00022989"/>
    </source>
</evidence>
<feature type="transmembrane region" description="Helical" evidence="7">
    <location>
        <begin position="260"/>
        <end position="281"/>
    </location>
</feature>
<feature type="transmembrane region" description="Helical" evidence="7">
    <location>
        <begin position="473"/>
        <end position="495"/>
    </location>
</feature>
<dbReference type="InterPro" id="IPR004841">
    <property type="entry name" value="AA-permease/SLC12A_dom"/>
</dbReference>
<evidence type="ECO:0000313" key="10">
    <source>
        <dbReference type="Proteomes" id="UP001302126"/>
    </source>
</evidence>
<keyword evidence="3 7" id="KW-0812">Transmembrane</keyword>
<comment type="subcellular location">
    <subcellularLocation>
        <location evidence="1">Membrane</location>
        <topology evidence="1">Multi-pass membrane protein</topology>
    </subcellularLocation>
</comment>
<reference evidence="9" key="1">
    <citation type="journal article" date="2023" name="Mol. Phylogenet. Evol.">
        <title>Genome-scale phylogeny and comparative genomics of the fungal order Sordariales.</title>
        <authorList>
            <person name="Hensen N."/>
            <person name="Bonometti L."/>
            <person name="Westerberg I."/>
            <person name="Brannstrom I.O."/>
            <person name="Guillou S."/>
            <person name="Cros-Aarteil S."/>
            <person name="Calhoun S."/>
            <person name="Haridas S."/>
            <person name="Kuo A."/>
            <person name="Mondo S."/>
            <person name="Pangilinan J."/>
            <person name="Riley R."/>
            <person name="LaButti K."/>
            <person name="Andreopoulos B."/>
            <person name="Lipzen A."/>
            <person name="Chen C."/>
            <person name="Yan M."/>
            <person name="Daum C."/>
            <person name="Ng V."/>
            <person name="Clum A."/>
            <person name="Steindorff A."/>
            <person name="Ohm R.A."/>
            <person name="Martin F."/>
            <person name="Silar P."/>
            <person name="Natvig D.O."/>
            <person name="Lalanne C."/>
            <person name="Gautier V."/>
            <person name="Ament-Velasquez S.L."/>
            <person name="Kruys A."/>
            <person name="Hutchinson M.I."/>
            <person name="Powell A.J."/>
            <person name="Barry K."/>
            <person name="Miller A.N."/>
            <person name="Grigoriev I.V."/>
            <person name="Debuchy R."/>
            <person name="Gladieux P."/>
            <person name="Hiltunen Thoren M."/>
            <person name="Johannesson H."/>
        </authorList>
    </citation>
    <scope>NUCLEOTIDE SEQUENCE</scope>
    <source>
        <strain evidence="9">PSN309</strain>
    </source>
</reference>
<keyword evidence="4" id="KW-0029">Amino-acid transport</keyword>
<dbReference type="FunFam" id="1.20.1740.10:FF:000017">
    <property type="entry name" value="Amino acid permease"/>
    <property type="match status" value="1"/>
</dbReference>
<comment type="caution">
    <text evidence="9">The sequence shown here is derived from an EMBL/GenBank/DDBJ whole genome shotgun (WGS) entry which is preliminary data.</text>
</comment>
<dbReference type="InterPro" id="IPR050524">
    <property type="entry name" value="APC_YAT"/>
</dbReference>
<evidence type="ECO:0000256" key="6">
    <source>
        <dbReference type="ARBA" id="ARBA00023136"/>
    </source>
</evidence>
<dbReference type="PANTHER" id="PTHR43341">
    <property type="entry name" value="AMINO ACID PERMEASE"/>
    <property type="match status" value="1"/>
</dbReference>
<feature type="transmembrane region" description="Helical" evidence="7">
    <location>
        <begin position="229"/>
        <end position="248"/>
    </location>
</feature>
<feature type="transmembrane region" description="Helical" evidence="7">
    <location>
        <begin position="121"/>
        <end position="139"/>
    </location>
</feature>
<feature type="transmembrane region" description="Helical" evidence="7">
    <location>
        <begin position="444"/>
        <end position="461"/>
    </location>
</feature>
<dbReference type="InterPro" id="IPR004840">
    <property type="entry name" value="Amino_acid_permease_CS"/>
</dbReference>
<feature type="transmembrane region" description="Helical" evidence="7">
    <location>
        <begin position="151"/>
        <end position="178"/>
    </location>
</feature>
<evidence type="ECO:0000256" key="4">
    <source>
        <dbReference type="ARBA" id="ARBA00022970"/>
    </source>
</evidence>
<keyword evidence="5 7" id="KW-1133">Transmembrane helix</keyword>
<evidence type="ECO:0000313" key="9">
    <source>
        <dbReference type="EMBL" id="KAK4186452.1"/>
    </source>
</evidence>
<dbReference type="Proteomes" id="UP001302126">
    <property type="component" value="Unassembled WGS sequence"/>
</dbReference>
<evidence type="ECO:0000256" key="1">
    <source>
        <dbReference type="ARBA" id="ARBA00004141"/>
    </source>
</evidence>
<dbReference type="PROSITE" id="PS00218">
    <property type="entry name" value="AMINO_ACID_PERMEASE_1"/>
    <property type="match status" value="1"/>
</dbReference>
<dbReference type="EMBL" id="MU864423">
    <property type="protein sequence ID" value="KAK4186452.1"/>
    <property type="molecule type" value="Genomic_DNA"/>
</dbReference>
<evidence type="ECO:0000256" key="2">
    <source>
        <dbReference type="ARBA" id="ARBA00022448"/>
    </source>
</evidence>
<feature type="transmembrane region" description="Helical" evidence="7">
    <location>
        <begin position="199"/>
        <end position="223"/>
    </location>
</feature>
<keyword evidence="6 7" id="KW-0472">Membrane</keyword>
<gene>
    <name evidence="9" type="ORF">QBC35DRAFT_269188</name>
</gene>
<protein>
    <submittedName>
        <fullName evidence="9">Amino acid permease-domain-containing protein</fullName>
    </submittedName>
</protein>
<dbReference type="AlphaFoldDB" id="A0AAN6WU11"/>
<organism evidence="9 10">
    <name type="scientific">Podospora australis</name>
    <dbReference type="NCBI Taxonomy" id="1536484"/>
    <lineage>
        <taxon>Eukaryota</taxon>
        <taxon>Fungi</taxon>
        <taxon>Dikarya</taxon>
        <taxon>Ascomycota</taxon>
        <taxon>Pezizomycotina</taxon>
        <taxon>Sordariomycetes</taxon>
        <taxon>Sordariomycetidae</taxon>
        <taxon>Sordariales</taxon>
        <taxon>Podosporaceae</taxon>
        <taxon>Podospora</taxon>
    </lineage>
</organism>
<feature type="transmembrane region" description="Helical" evidence="7">
    <location>
        <begin position="301"/>
        <end position="322"/>
    </location>
</feature>
<dbReference type="GO" id="GO:0015171">
    <property type="term" value="F:amino acid transmembrane transporter activity"/>
    <property type="evidence" value="ECO:0007669"/>
    <property type="project" value="TreeGrafter"/>
</dbReference>
<feature type="transmembrane region" description="Helical" evidence="7">
    <location>
        <begin position="402"/>
        <end position="423"/>
    </location>
</feature>
<feature type="transmembrane region" description="Helical" evidence="7">
    <location>
        <begin position="343"/>
        <end position="364"/>
    </location>
</feature>
<keyword evidence="10" id="KW-1185">Reference proteome</keyword>
<dbReference type="Pfam" id="PF00324">
    <property type="entry name" value="AA_permease"/>
    <property type="match status" value="1"/>
</dbReference>
<evidence type="ECO:0000256" key="7">
    <source>
        <dbReference type="SAM" id="Phobius"/>
    </source>
</evidence>
<accession>A0AAN6WU11</accession>
<sequence>MSITSMKNDSLVDEDEPSRPIRRWLESFRRDPGRRITPVSVVHSIEESNRASLILANGGGFYGSHSSASDRMSALSNPSVIIQGVPPGTREGYGRHYFDLHAANVNTANSQLSRELKGRHLQMIAIGGSIGTGLFVASGQSLTAGGPASLLIAYSFVGVMLYCTCQALGELAVAFPVAGSFSAYSTRFIDPAWGFAMGWNYALQWLIVLPLELIAASLTAGYWNTTHSRAIYVTIFLATIVIINLFSVKTYGEAEFIFSIIKIIAVIGFILLGIVINIGGFPDEGYMGGRFWQHPGAFNNGFKGLCCVFVTAAFAFTGTELVGLAAAETVNPRKSIPRAIKQVFWRISLFYIVSLGLIGLLVPYNHPDLLGPESVADASSSPFVIAIESAGISILPGVMNSVILVAVISVGNSAVFGSSRTLAALADQRQAPRILGYVDRRGRPLAAIIASSFFGLLGYLADLEHQTHVLQWLLAVGGLSSIFTWASICLAHIRFRRAWAAKGRSLSQLTFRSQAGVLGSYIGLISNLLVLIAQLWTAAWPIPPTFPDPKDLPPHEAADLVTGNKMPTDFTNNGIGVMIESPRDIVHNFFLQYLCAPIVITMYFGYKFWYRTKIVKIEEIDLDTGRRRNLPILILEREEEEKKAWPRWKRVYKFLC</sequence>
<evidence type="ECO:0000259" key="8">
    <source>
        <dbReference type="Pfam" id="PF00324"/>
    </source>
</evidence>
<feature type="domain" description="Amino acid permease/ SLC12A" evidence="8">
    <location>
        <begin position="120"/>
        <end position="617"/>
    </location>
</feature>
<feature type="transmembrane region" description="Helical" evidence="7">
    <location>
        <begin position="515"/>
        <end position="536"/>
    </location>
</feature>
<reference evidence="9" key="2">
    <citation type="submission" date="2023-05" db="EMBL/GenBank/DDBJ databases">
        <authorList>
            <consortium name="Lawrence Berkeley National Laboratory"/>
            <person name="Steindorff A."/>
            <person name="Hensen N."/>
            <person name="Bonometti L."/>
            <person name="Westerberg I."/>
            <person name="Brannstrom I.O."/>
            <person name="Guillou S."/>
            <person name="Cros-Aarteil S."/>
            <person name="Calhoun S."/>
            <person name="Haridas S."/>
            <person name="Kuo A."/>
            <person name="Mondo S."/>
            <person name="Pangilinan J."/>
            <person name="Riley R."/>
            <person name="Labutti K."/>
            <person name="Andreopoulos B."/>
            <person name="Lipzen A."/>
            <person name="Chen C."/>
            <person name="Yanf M."/>
            <person name="Daum C."/>
            <person name="Ng V."/>
            <person name="Clum A."/>
            <person name="Ohm R."/>
            <person name="Martin F."/>
            <person name="Silar P."/>
            <person name="Natvig D."/>
            <person name="Lalanne C."/>
            <person name="Gautier V."/>
            <person name="Ament-Velasquez S.L."/>
            <person name="Kruys A."/>
            <person name="Hutchinson M.I."/>
            <person name="Powell A.J."/>
            <person name="Barry K."/>
            <person name="Miller A.N."/>
            <person name="Grigoriev I.V."/>
            <person name="Debuchy R."/>
            <person name="Gladieux P."/>
            <person name="Thoren M.H."/>
            <person name="Johannesson H."/>
        </authorList>
    </citation>
    <scope>NUCLEOTIDE SEQUENCE</scope>
    <source>
        <strain evidence="9">PSN309</strain>
    </source>
</reference>
<keyword evidence="2" id="KW-0813">Transport</keyword>
<feature type="transmembrane region" description="Helical" evidence="7">
    <location>
        <begin position="585"/>
        <end position="606"/>
    </location>
</feature>
<dbReference type="PANTHER" id="PTHR43341:SF1">
    <property type="entry name" value="GENERAL AMINO-ACID PERMEASE GAP1"/>
    <property type="match status" value="1"/>
</dbReference>
<evidence type="ECO:0000256" key="3">
    <source>
        <dbReference type="ARBA" id="ARBA00022692"/>
    </source>
</evidence>
<proteinExistence type="predicted"/>